<feature type="chain" id="PRO_5040205906" description="ShKT domain-containing protein" evidence="2">
    <location>
        <begin position="22"/>
        <end position="1032"/>
    </location>
</feature>
<feature type="disulfide bond" evidence="1">
    <location>
        <begin position="996"/>
        <end position="1030"/>
    </location>
</feature>
<dbReference type="InterPro" id="IPR003582">
    <property type="entry name" value="ShKT_dom"/>
</dbReference>
<accession>A0A9Q1H483</accession>
<keyword evidence="1" id="KW-1015">Disulfide bond</keyword>
<gene>
    <name evidence="4" type="ORF">HOLleu_25782</name>
</gene>
<dbReference type="InterPro" id="IPR024079">
    <property type="entry name" value="MetalloPept_cat_dom_sf"/>
</dbReference>
<dbReference type="Proteomes" id="UP001152320">
    <property type="component" value="Chromosome 12"/>
</dbReference>
<comment type="caution">
    <text evidence="4">The sequence shown here is derived from an EMBL/GenBank/DDBJ whole genome shotgun (WGS) entry which is preliminary data.</text>
</comment>
<dbReference type="SMART" id="SM00254">
    <property type="entry name" value="ShKT"/>
    <property type="match status" value="1"/>
</dbReference>
<dbReference type="PROSITE" id="PS51670">
    <property type="entry name" value="SHKT"/>
    <property type="match status" value="1"/>
</dbReference>
<feature type="domain" description="ShKT" evidence="3">
    <location>
        <begin position="996"/>
        <end position="1030"/>
    </location>
</feature>
<feature type="signal peptide" evidence="2">
    <location>
        <begin position="1"/>
        <end position="21"/>
    </location>
</feature>
<dbReference type="SUPFAM" id="SSF55486">
    <property type="entry name" value="Metalloproteases ('zincins'), catalytic domain"/>
    <property type="match status" value="3"/>
</dbReference>
<protein>
    <recommendedName>
        <fullName evidence="3">ShKT domain-containing protein</fullName>
    </recommendedName>
</protein>
<evidence type="ECO:0000256" key="1">
    <source>
        <dbReference type="PROSITE-ProRule" id="PRU01005"/>
    </source>
</evidence>
<dbReference type="GO" id="GO:0008237">
    <property type="term" value="F:metallopeptidase activity"/>
    <property type="evidence" value="ECO:0007669"/>
    <property type="project" value="InterPro"/>
</dbReference>
<keyword evidence="2" id="KW-0732">Signal</keyword>
<dbReference type="Pfam" id="PF01549">
    <property type="entry name" value="ShK"/>
    <property type="match status" value="1"/>
</dbReference>
<evidence type="ECO:0000256" key="2">
    <source>
        <dbReference type="SAM" id="SignalP"/>
    </source>
</evidence>
<reference evidence="4" key="1">
    <citation type="submission" date="2021-10" db="EMBL/GenBank/DDBJ databases">
        <title>Tropical sea cucumber genome reveals ecological adaptation and Cuvierian tubules defense mechanism.</title>
        <authorList>
            <person name="Chen T."/>
        </authorList>
    </citation>
    <scope>NUCLEOTIDE SEQUENCE</scope>
    <source>
        <strain evidence="4">Nanhai2018</strain>
        <tissue evidence="4">Muscle</tissue>
    </source>
</reference>
<evidence type="ECO:0000259" key="3">
    <source>
        <dbReference type="PROSITE" id="PS51670"/>
    </source>
</evidence>
<keyword evidence="5" id="KW-1185">Reference proteome</keyword>
<dbReference type="Gene3D" id="3.40.390.10">
    <property type="entry name" value="Collagenase (Catalytic Domain)"/>
    <property type="match status" value="3"/>
</dbReference>
<evidence type="ECO:0000313" key="4">
    <source>
        <dbReference type="EMBL" id="KAJ8032293.1"/>
    </source>
</evidence>
<dbReference type="AlphaFoldDB" id="A0A9Q1H483"/>
<sequence length="1032" mass="116931">MYSSTVTILSLLLAFSLCVIASPVSRDANQARLNTDSKTFDYGDLEARFFSVLDELDTQNPLEVRADRPGQASDQHRCDVITGVPRDVSSALRLNSFYRKYTHAYNIPVLGSFRVSDRALRRACYVVRFLLADRPDLRQAMYAKYGRVAIMATTEVTQNIPEHSFLPAFWNTRARGLGGTLQIPVSTGAEENVLCLRSDRYREDIFLHELAHGVHKIALTTAVPDYNRRLTNAYNSARRQGLWRNTYADDTVDEYFAEGVQSFFNVESPFVFGIHNDIDTREELASYDPTLYGLLREAFPCMNNIVDRCQNQDLIASQPLQMNCGGTTTGGNLRCHGGPFCHSRLEMAGKKLHLSSFQSLQVVNQLQYLSCSNLKFTSTLRDRMRDIERHFSHVPDSKTFDYGDLEARFFSILDELDTQNPLEVRADRPGQASDQHRCDVISGVPSDVSSALRLNSFYRKYTHAYNIPVLGSFRVSDRALRRACYVVRFLLADRPDLRQAMYAKYGRVAIMATTEVTQNIPEHSFLPAFWNTRARGLGGTLQIPVSTGAEENVLCLRSDRYREDIFLHELAHGVHKIALTTAVPDYNRRLTNAYNSARRQGLWRNTYADDTVDEYFAEGVQSFFNVESPFVFGIHNDIDTREELASYDPTLYGLLREAFPCMNNIVDRCQNQDLIASQPFEMNCGGTTTGDSKTFDYGDLEARFFSILDELDTQNPLEVRADRPGQASDQHRCDVISGVPSDVSSALRLNSFYRKYTHAYNIPVLGSFRVSDRALRRACYVVRFLLADRPDLRQAMYAKYGRVAIMATTEVTQNIPEHSFLPAFWNTRARGLGGTLQIPVSTGAEENVLCLRSDRYREDIFLHELAHGIHKIALTTAVPDYNRRLTNAYNSARRQGLWRNTYADDTVDEYFAEGVQSFFNVESPFVFGIHNDIDTREELASYDPTLYGLLREAFPCMNNIVDRCQNQDLIASQPLEMNCGGTTTGGTGGTGTNNNCVDNNQYCRDWASRGECQRNPRYMLINCALSCNQCRT</sequence>
<dbReference type="EMBL" id="JAIZAY010000012">
    <property type="protein sequence ID" value="KAJ8032293.1"/>
    <property type="molecule type" value="Genomic_DNA"/>
</dbReference>
<dbReference type="OrthoDB" id="6132182at2759"/>
<organism evidence="4 5">
    <name type="scientific">Holothuria leucospilota</name>
    <name type="common">Black long sea cucumber</name>
    <name type="synonym">Mertensiothuria leucospilota</name>
    <dbReference type="NCBI Taxonomy" id="206669"/>
    <lineage>
        <taxon>Eukaryota</taxon>
        <taxon>Metazoa</taxon>
        <taxon>Echinodermata</taxon>
        <taxon>Eleutherozoa</taxon>
        <taxon>Echinozoa</taxon>
        <taxon>Holothuroidea</taxon>
        <taxon>Aspidochirotacea</taxon>
        <taxon>Aspidochirotida</taxon>
        <taxon>Holothuriidae</taxon>
        <taxon>Holothuria</taxon>
    </lineage>
</organism>
<name>A0A9Q1H483_HOLLE</name>
<evidence type="ECO:0000313" key="5">
    <source>
        <dbReference type="Proteomes" id="UP001152320"/>
    </source>
</evidence>
<comment type="caution">
    <text evidence="1">Lacks conserved residue(s) required for the propagation of feature annotation.</text>
</comment>
<proteinExistence type="predicted"/>